<dbReference type="NCBIfam" id="NF007940">
    <property type="entry name" value="PRK10658.1"/>
    <property type="match status" value="1"/>
</dbReference>
<comment type="similarity">
    <text evidence="1 6">Belongs to the glycosyl hydrolase 31 family.</text>
</comment>
<organism evidence="10 11">
    <name type="scientific">Talaromyces proteolyticus</name>
    <dbReference type="NCBI Taxonomy" id="1131652"/>
    <lineage>
        <taxon>Eukaryota</taxon>
        <taxon>Fungi</taxon>
        <taxon>Dikarya</taxon>
        <taxon>Ascomycota</taxon>
        <taxon>Pezizomycotina</taxon>
        <taxon>Eurotiomycetes</taxon>
        <taxon>Eurotiomycetidae</taxon>
        <taxon>Eurotiales</taxon>
        <taxon>Trichocomaceae</taxon>
        <taxon>Talaromyces</taxon>
        <taxon>Talaromyces sect. Bacilispori</taxon>
    </lineage>
</organism>
<dbReference type="InterPro" id="IPR050985">
    <property type="entry name" value="Alpha-glycosidase_related"/>
</dbReference>
<name>A0AAD4PSC2_9EURO</name>
<dbReference type="Gene3D" id="3.20.20.80">
    <property type="entry name" value="Glycosidases"/>
    <property type="match status" value="1"/>
</dbReference>
<evidence type="ECO:0000256" key="3">
    <source>
        <dbReference type="ARBA" id="ARBA00023295"/>
    </source>
</evidence>
<proteinExistence type="inferred from homology"/>
<feature type="domain" description="Glycosyl hydrolase family 31 C-terminal" evidence="9">
    <location>
        <begin position="608"/>
        <end position="692"/>
    </location>
</feature>
<dbReference type="GeneID" id="70242472"/>
<dbReference type="GO" id="GO:0061634">
    <property type="term" value="F:alpha-D-xyloside xylohydrolase"/>
    <property type="evidence" value="ECO:0007669"/>
    <property type="project" value="UniProtKB-EC"/>
</dbReference>
<reference evidence="10" key="1">
    <citation type="submission" date="2021-12" db="EMBL/GenBank/DDBJ databases">
        <title>Convergent genome expansion in fungi linked to evolution of root-endophyte symbiosis.</title>
        <authorList>
            <consortium name="DOE Joint Genome Institute"/>
            <person name="Ke Y.-H."/>
            <person name="Bonito G."/>
            <person name="Liao H.-L."/>
            <person name="Looney B."/>
            <person name="Rojas-Flechas A."/>
            <person name="Nash J."/>
            <person name="Hameed K."/>
            <person name="Schadt C."/>
            <person name="Martin F."/>
            <person name="Crous P.W."/>
            <person name="Miettinen O."/>
            <person name="Magnuson J.K."/>
            <person name="Labbe J."/>
            <person name="Jacobson D."/>
            <person name="Doktycz M.J."/>
            <person name="Veneault-Fourrey C."/>
            <person name="Kuo A."/>
            <person name="Mondo S."/>
            <person name="Calhoun S."/>
            <person name="Riley R."/>
            <person name="Ohm R."/>
            <person name="LaButti K."/>
            <person name="Andreopoulos B."/>
            <person name="Pangilinan J."/>
            <person name="Nolan M."/>
            <person name="Tritt A."/>
            <person name="Clum A."/>
            <person name="Lipzen A."/>
            <person name="Daum C."/>
            <person name="Barry K."/>
            <person name="Grigoriev I.V."/>
            <person name="Vilgalys R."/>
        </authorList>
    </citation>
    <scope>NUCLEOTIDE SEQUENCE</scope>
    <source>
        <strain evidence="10">PMI_201</strain>
    </source>
</reference>
<dbReference type="InterPro" id="IPR048395">
    <property type="entry name" value="Glyco_hydro_31_C"/>
</dbReference>
<evidence type="ECO:0000259" key="8">
    <source>
        <dbReference type="Pfam" id="PF13802"/>
    </source>
</evidence>
<evidence type="ECO:0000256" key="5">
    <source>
        <dbReference type="ARBA" id="ARBA00066962"/>
    </source>
</evidence>
<dbReference type="FunFam" id="3.20.20.80:FF:000053">
    <property type="entry name" value="Alpha-xylosidase YicI"/>
    <property type="match status" value="1"/>
</dbReference>
<dbReference type="Pfam" id="PF21365">
    <property type="entry name" value="Glyco_hydro_31_3rd"/>
    <property type="match status" value="1"/>
</dbReference>
<dbReference type="InterPro" id="IPR000322">
    <property type="entry name" value="Glyco_hydro_31_TIM"/>
</dbReference>
<gene>
    <name evidence="10" type="ORF">BGW36DRAFT_306809</name>
</gene>
<dbReference type="InterPro" id="IPR025887">
    <property type="entry name" value="Glyco_hydro_31_N_dom"/>
</dbReference>
<dbReference type="InterPro" id="IPR011013">
    <property type="entry name" value="Gal_mutarotase_sf_dom"/>
</dbReference>
<dbReference type="SUPFAM" id="SSF51011">
    <property type="entry name" value="Glycosyl hydrolase domain"/>
    <property type="match status" value="1"/>
</dbReference>
<dbReference type="GO" id="GO:0005975">
    <property type="term" value="P:carbohydrate metabolic process"/>
    <property type="evidence" value="ECO:0007669"/>
    <property type="project" value="InterPro"/>
</dbReference>
<dbReference type="Gene3D" id="2.60.40.1180">
    <property type="entry name" value="Golgi alpha-mannosidase II"/>
    <property type="match status" value="1"/>
</dbReference>
<keyword evidence="2 6" id="KW-0378">Hydrolase</keyword>
<dbReference type="CDD" id="cd14752">
    <property type="entry name" value="GH31_N"/>
    <property type="match status" value="1"/>
</dbReference>
<dbReference type="GO" id="GO:0030246">
    <property type="term" value="F:carbohydrate binding"/>
    <property type="evidence" value="ECO:0007669"/>
    <property type="project" value="InterPro"/>
</dbReference>
<dbReference type="RefSeq" id="XP_046067013.1">
    <property type="nucleotide sequence ID" value="XM_046212185.1"/>
</dbReference>
<evidence type="ECO:0000259" key="7">
    <source>
        <dbReference type="Pfam" id="PF01055"/>
    </source>
</evidence>
<dbReference type="PANTHER" id="PTHR43053:SF4">
    <property type="entry name" value="MYOGENESIS-REGULATING GLYCOSIDASE"/>
    <property type="match status" value="1"/>
</dbReference>
<evidence type="ECO:0000256" key="1">
    <source>
        <dbReference type="ARBA" id="ARBA00007806"/>
    </source>
</evidence>
<evidence type="ECO:0000256" key="2">
    <source>
        <dbReference type="ARBA" id="ARBA00022801"/>
    </source>
</evidence>
<dbReference type="Gene3D" id="2.60.40.1760">
    <property type="entry name" value="glycosyl hydrolase (family 31)"/>
    <property type="match status" value="1"/>
</dbReference>
<feature type="domain" description="Glycoside hydrolase family 31 N-terminal" evidence="8">
    <location>
        <begin position="58"/>
        <end position="235"/>
    </location>
</feature>
<dbReference type="InterPro" id="IPR017853">
    <property type="entry name" value="GH"/>
</dbReference>
<protein>
    <recommendedName>
        <fullName evidence="5">alpha-D-xyloside xylohydrolase</fullName>
        <ecNumber evidence="5">3.2.1.177</ecNumber>
    </recommendedName>
</protein>
<dbReference type="Pfam" id="PF01055">
    <property type="entry name" value="Glyco_hydro_31_2nd"/>
    <property type="match status" value="1"/>
</dbReference>
<dbReference type="PANTHER" id="PTHR43053">
    <property type="entry name" value="GLYCOSIDASE FAMILY 31"/>
    <property type="match status" value="1"/>
</dbReference>
<dbReference type="SUPFAM" id="SSF74650">
    <property type="entry name" value="Galactose mutarotase-like"/>
    <property type="match status" value="1"/>
</dbReference>
<comment type="caution">
    <text evidence="10">The sequence shown here is derived from an EMBL/GenBank/DDBJ whole genome shotgun (WGS) entry which is preliminary data.</text>
</comment>
<accession>A0AAD4PSC2</accession>
<dbReference type="EC" id="3.2.1.177" evidence="5"/>
<evidence type="ECO:0000313" key="10">
    <source>
        <dbReference type="EMBL" id="KAH8690817.1"/>
    </source>
</evidence>
<dbReference type="EMBL" id="JAJTJA010000013">
    <property type="protein sequence ID" value="KAH8690817.1"/>
    <property type="molecule type" value="Genomic_DNA"/>
</dbReference>
<evidence type="ECO:0000256" key="4">
    <source>
        <dbReference type="ARBA" id="ARBA00052064"/>
    </source>
</evidence>
<dbReference type="Pfam" id="PF13802">
    <property type="entry name" value="Gal_mutarotas_2"/>
    <property type="match status" value="1"/>
</dbReference>
<keyword evidence="11" id="KW-1185">Reference proteome</keyword>
<dbReference type="AlphaFoldDB" id="A0AAD4PSC2"/>
<feature type="domain" description="Glycoside hydrolase family 31 TIM barrel" evidence="7">
    <location>
        <begin position="282"/>
        <end position="599"/>
    </location>
</feature>
<evidence type="ECO:0000256" key="6">
    <source>
        <dbReference type="RuleBase" id="RU361185"/>
    </source>
</evidence>
<dbReference type="SUPFAM" id="SSF51445">
    <property type="entry name" value="(Trans)glycosidases"/>
    <property type="match status" value="1"/>
</dbReference>
<keyword evidence="3 6" id="KW-0326">Glycosidase</keyword>
<dbReference type="InterPro" id="IPR013780">
    <property type="entry name" value="Glyco_hydro_b"/>
</dbReference>
<comment type="catalytic activity">
    <reaction evidence="4">
        <text>Hydrolysis of terminal, non-reducing alpha-D-xylose residues with release of alpha-D-xylose.</text>
        <dbReference type="EC" id="3.2.1.177"/>
    </reaction>
</comment>
<dbReference type="CDD" id="cd06593">
    <property type="entry name" value="GH31_xylosidase_YicI"/>
    <property type="match status" value="1"/>
</dbReference>
<evidence type="ECO:0000259" key="9">
    <source>
        <dbReference type="Pfam" id="PF21365"/>
    </source>
</evidence>
<evidence type="ECO:0000313" key="11">
    <source>
        <dbReference type="Proteomes" id="UP001201262"/>
    </source>
</evidence>
<sequence length="799" mass="89788">MVKFSHGCWHPAPDTLIDWAVETVVAETRDEALHFVTSSKPINHRGDTLNNPTLTHSLSSPTDNVLYLSSTHWIKQKSVAQGPHFELFPDGKVDHTVNIETSKTSERLQLRAGDLAASVDTRPKSFDISFHAKDKLLTKLGWRSVGYVKQGTTALHPRANYIDPNKGQRWVTYQLQLGVGDKVFGLGERFGPFVKNGQSVEIWNEDGGTGSELTYKNIPFFITSAGYGVFIPTSNFISFEIQSERTTRVNISVPGETLAMYLIYGPDPKSIIERYSTITGKPALPPAWTFGLWLSTSFTTEYDEGTVNSFLDGMHERDIPISVFHFDCFWMPAFKWCDYEFDTDYFSDAKGQLARIKKRGVHICVWINPYIAQESAIFDEAAEKGYLLKRTDGSVWQYDFWQAGMGFVDFTNPDACKWYQGKLQALIDIGVDSFKTDFGERIPTGDVVYFDGSSPEKMHNYYAFLYNKVTFEVLSKAFGENNAALFARSATAGCQRFPVHWGGDPYSTFEAMAETLRGGMSLALTGFGYWAHDIGGFEGKPDPALFKRWIAFGLFSSHSRLHGSGSFRVPWLIDESGEADKVLRHFVQTKHSLMPYLYSSAIKTHRTGVPMLRAMFLEYPEDPMAWHQDMQYFLGDSLLVAPVFNAEGRSQYYLPKGDWYGILDGKLRSGGGYVTEEHDFFSLPVLLRPGSAVFRSLSQNLESVVYDWSKDVTLLVNWVEGMKTTVEIADHEKLGFSKVALNIDDSVEGVTMNLVKGSFTGSVDVKLVNKSIVSVHGEAIDSNTLRFKEGFSKITFKVK</sequence>
<dbReference type="Proteomes" id="UP001201262">
    <property type="component" value="Unassembled WGS sequence"/>
</dbReference>